<evidence type="ECO:0000313" key="2">
    <source>
        <dbReference type="EMBL" id="KEI69683.1"/>
    </source>
</evidence>
<feature type="compositionally biased region" description="Basic and acidic residues" evidence="1">
    <location>
        <begin position="18"/>
        <end position="29"/>
    </location>
</feature>
<evidence type="ECO:0000313" key="3">
    <source>
        <dbReference type="Proteomes" id="UP000027997"/>
    </source>
</evidence>
<feature type="region of interest" description="Disordered" evidence="1">
    <location>
        <begin position="1"/>
        <end position="34"/>
    </location>
</feature>
<keyword evidence="3" id="KW-1185">Reference proteome</keyword>
<protein>
    <submittedName>
        <fullName evidence="2">Uncharacterized protein</fullName>
    </submittedName>
</protein>
<sequence>MAIGKVYNPVQTLGNNEKLPEANKPDPKKSHTRGIWSSAEFKIRGQVGLVKPSNDQYFKFLKDRNIDLIKKVDSGELKLDAAIEEFKGQIKGDKKTHGDSVTSLPSHKLKALPKSEENTSEPAQPTPENTDSANELPKDKL</sequence>
<feature type="region of interest" description="Disordered" evidence="1">
    <location>
        <begin position="89"/>
        <end position="141"/>
    </location>
</feature>
<name>A0A081K6A7_9GAMM</name>
<proteinExistence type="predicted"/>
<dbReference type="RefSeq" id="WP_020582183.1">
    <property type="nucleotide sequence ID" value="NZ_JOJP01000001.1"/>
</dbReference>
<accession>A0A081K6A7</accession>
<evidence type="ECO:0000256" key="1">
    <source>
        <dbReference type="SAM" id="MobiDB-lite"/>
    </source>
</evidence>
<dbReference type="STRING" id="305900.GV64_02025"/>
<dbReference type="AlphaFoldDB" id="A0A081K6A7"/>
<feature type="compositionally biased region" description="Basic and acidic residues" evidence="1">
    <location>
        <begin position="89"/>
        <end position="98"/>
    </location>
</feature>
<organism evidence="2 3">
    <name type="scientific">Endozoicomonas elysicola</name>
    <dbReference type="NCBI Taxonomy" id="305900"/>
    <lineage>
        <taxon>Bacteria</taxon>
        <taxon>Pseudomonadati</taxon>
        <taxon>Pseudomonadota</taxon>
        <taxon>Gammaproteobacteria</taxon>
        <taxon>Oceanospirillales</taxon>
        <taxon>Endozoicomonadaceae</taxon>
        <taxon>Endozoicomonas</taxon>
    </lineage>
</organism>
<dbReference type="EMBL" id="JOJP01000001">
    <property type="protein sequence ID" value="KEI69683.1"/>
    <property type="molecule type" value="Genomic_DNA"/>
</dbReference>
<gene>
    <name evidence="2" type="ORF">GV64_02025</name>
</gene>
<dbReference type="Proteomes" id="UP000027997">
    <property type="component" value="Unassembled WGS sequence"/>
</dbReference>
<comment type="caution">
    <text evidence="2">The sequence shown here is derived from an EMBL/GenBank/DDBJ whole genome shotgun (WGS) entry which is preliminary data.</text>
</comment>
<feature type="compositionally biased region" description="Polar residues" evidence="1">
    <location>
        <begin position="120"/>
        <end position="133"/>
    </location>
</feature>
<reference evidence="2" key="1">
    <citation type="submission" date="2014-06" db="EMBL/GenBank/DDBJ databases">
        <title>Whole Genome Sequences of Three Symbiotic Endozoicomonas Bacteria.</title>
        <authorList>
            <person name="Neave M.J."/>
            <person name="Apprill A."/>
            <person name="Voolstra C.R."/>
        </authorList>
    </citation>
    <scope>NUCLEOTIDE SEQUENCE [LARGE SCALE GENOMIC DNA]</scope>
    <source>
        <strain evidence="2">DSM 22380</strain>
    </source>
</reference>